<sequence>MPKVDLVVTACAGGLSSCDAKVACETRDKDPDSASAGDGSETPLPDYAPESFWLSKDAEYDWYDRNAFFERNESINSHSANLNPSVYPPLPPLHQASSSQRFLVNRKSRASLIRLPKTQKTAFAEAKNRKKGKLPGNSQKFTDRRGSTASKPDPAVTIEPGSPKVSCMGRVRSKRERNRRRRIRNKQAEPIRQSKDGEGLLGSFRAMFRERRRRRSGRKGDGALAAQSEEDSEKIVRDIRERLPASEAETPRSVVGGEAPSLGGMKWLASGRKPDTWAGDVA</sequence>
<evidence type="ECO:0000313" key="1">
    <source>
        <dbReference type="EMBL" id="KAI4378546.1"/>
    </source>
</evidence>
<keyword evidence="2" id="KW-1185">Reference proteome</keyword>
<accession>A0ACB9RL35</accession>
<evidence type="ECO:0000313" key="2">
    <source>
        <dbReference type="Proteomes" id="UP001057402"/>
    </source>
</evidence>
<dbReference type="Proteomes" id="UP001057402">
    <property type="component" value="Chromosome 4"/>
</dbReference>
<proteinExistence type="predicted"/>
<protein>
    <submittedName>
        <fullName evidence="1">Uncharacterized protein</fullName>
    </submittedName>
</protein>
<organism evidence="1 2">
    <name type="scientific">Melastoma candidum</name>
    <dbReference type="NCBI Taxonomy" id="119954"/>
    <lineage>
        <taxon>Eukaryota</taxon>
        <taxon>Viridiplantae</taxon>
        <taxon>Streptophyta</taxon>
        <taxon>Embryophyta</taxon>
        <taxon>Tracheophyta</taxon>
        <taxon>Spermatophyta</taxon>
        <taxon>Magnoliopsida</taxon>
        <taxon>eudicotyledons</taxon>
        <taxon>Gunneridae</taxon>
        <taxon>Pentapetalae</taxon>
        <taxon>rosids</taxon>
        <taxon>malvids</taxon>
        <taxon>Myrtales</taxon>
        <taxon>Melastomataceae</taxon>
        <taxon>Melastomatoideae</taxon>
        <taxon>Melastomateae</taxon>
        <taxon>Melastoma</taxon>
    </lineage>
</organism>
<comment type="caution">
    <text evidence="1">The sequence shown here is derived from an EMBL/GenBank/DDBJ whole genome shotgun (WGS) entry which is preliminary data.</text>
</comment>
<gene>
    <name evidence="1" type="ORF">MLD38_016010</name>
</gene>
<name>A0ACB9RL35_9MYRT</name>
<reference evidence="2" key="1">
    <citation type="journal article" date="2023" name="Front. Plant Sci.">
        <title>Chromosomal-level genome assembly of Melastoma candidum provides insights into trichome evolution.</title>
        <authorList>
            <person name="Zhong Y."/>
            <person name="Wu W."/>
            <person name="Sun C."/>
            <person name="Zou P."/>
            <person name="Liu Y."/>
            <person name="Dai S."/>
            <person name="Zhou R."/>
        </authorList>
    </citation>
    <scope>NUCLEOTIDE SEQUENCE [LARGE SCALE GENOMIC DNA]</scope>
</reference>
<dbReference type="EMBL" id="CM042883">
    <property type="protein sequence ID" value="KAI4378546.1"/>
    <property type="molecule type" value="Genomic_DNA"/>
</dbReference>